<evidence type="ECO:0000256" key="15">
    <source>
        <dbReference type="ARBA" id="ARBA00025187"/>
    </source>
</evidence>
<dbReference type="GO" id="GO:0048484">
    <property type="term" value="P:enteric nervous system development"/>
    <property type="evidence" value="ECO:0007669"/>
    <property type="project" value="InterPro"/>
</dbReference>
<dbReference type="PROSITE" id="PS50262">
    <property type="entry name" value="G_PROTEIN_RECEP_F1_2"/>
    <property type="match status" value="1"/>
</dbReference>
<keyword evidence="22" id="KW-1185">Reference proteome</keyword>
<evidence type="ECO:0000256" key="13">
    <source>
        <dbReference type="ARBA" id="ARBA00023180"/>
    </source>
</evidence>
<keyword evidence="10 18" id="KW-0472">Membrane</keyword>
<dbReference type="SUPFAM" id="SSF81321">
    <property type="entry name" value="Family A G protein-coupled receptor-like"/>
    <property type="match status" value="1"/>
</dbReference>
<dbReference type="FunFam" id="1.20.1070.10:FF:000076">
    <property type="entry name" value="Endothelin receptor type B"/>
    <property type="match status" value="1"/>
</dbReference>
<dbReference type="PROSITE" id="PS00237">
    <property type="entry name" value="G_PROTEIN_RECEP_F1_1"/>
    <property type="match status" value="1"/>
</dbReference>
<dbReference type="AlphaFoldDB" id="A0A8C8R8R4"/>
<dbReference type="InterPro" id="IPR000276">
    <property type="entry name" value="GPCR_Rhodpsn"/>
</dbReference>
<evidence type="ECO:0000256" key="5">
    <source>
        <dbReference type="ARBA" id="ARBA00022553"/>
    </source>
</evidence>
<evidence type="ECO:0000256" key="2">
    <source>
        <dbReference type="ARBA" id="ARBA00011811"/>
    </source>
</evidence>
<dbReference type="InterPro" id="IPR051193">
    <property type="entry name" value="GPCR_endothelin_rcpt"/>
</dbReference>
<keyword evidence="13" id="KW-0325">Glycoprotein</keyword>
<feature type="chain" id="PRO_5034149970" description="Endothelin-1 receptor" evidence="19">
    <location>
        <begin position="21"/>
        <end position="421"/>
    </location>
</feature>
<feature type="transmembrane region" description="Helical" evidence="18">
    <location>
        <begin position="251"/>
        <end position="277"/>
    </location>
</feature>
<sequence length="421" mass="47754">METFCLRVSLLLLVTGFVLSDSPDRYYTNLSDSGNYLTTYSGIEPSLLLTTSRPVLRNGTDYCSQPTKIADTFKYINTVIACIIFIVGLVGNAALLRIIYQNKCMRNGPNALIASLALGDLIYIVIDIPINVYKLLAQRWPFGDSPFGLFLCKFLPFIQKASVGITVLNLCALSVDRYRAVASWSRVQGIGIPLITAIEIFSIWILSFILAIPEAIGFVIIPFKYKGEQHATCMLNATNKFMMFYKNAKDWWLFGFYFCVPLACTAVFYTLMTCEMLNRRNSNLRIALSEHLKQRREVAKTVFCLVVIFALCWFPLHLSRILKKMVYNEKDPNRCELLSFLLPLDYISITLATMNSCINPIALYFVSKKFKNCFQSCLCCCCYQSKSLATSVPMNGTSIQWKNQELNNHNTDRSSHKDSIN</sequence>
<dbReference type="PRINTS" id="PR00570">
    <property type="entry name" value="ENDOTHELINAR"/>
</dbReference>
<dbReference type="GO" id="GO:0042310">
    <property type="term" value="P:vasoconstriction"/>
    <property type="evidence" value="ECO:0007669"/>
    <property type="project" value="InterPro"/>
</dbReference>
<evidence type="ECO:0000256" key="9">
    <source>
        <dbReference type="ARBA" id="ARBA00023040"/>
    </source>
</evidence>
<evidence type="ECO:0000256" key="11">
    <source>
        <dbReference type="ARBA" id="ARBA00023157"/>
    </source>
</evidence>
<dbReference type="Proteomes" id="UP000694393">
    <property type="component" value="Unplaced"/>
</dbReference>
<dbReference type="GO" id="GO:0005886">
    <property type="term" value="C:plasma membrane"/>
    <property type="evidence" value="ECO:0007669"/>
    <property type="project" value="UniProtKB-SubCell"/>
</dbReference>
<evidence type="ECO:0000256" key="4">
    <source>
        <dbReference type="ARBA" id="ARBA00022475"/>
    </source>
</evidence>
<reference evidence="21" key="1">
    <citation type="submission" date="2025-08" db="UniProtKB">
        <authorList>
            <consortium name="Ensembl"/>
        </authorList>
    </citation>
    <scope>IDENTIFICATION</scope>
</reference>
<feature type="transmembrane region" description="Helical" evidence="18">
    <location>
        <begin position="298"/>
        <end position="316"/>
    </location>
</feature>
<organism evidence="21 22">
    <name type="scientific">Pelusios castaneus</name>
    <name type="common">West African mud turtle</name>
    <dbReference type="NCBI Taxonomy" id="367368"/>
    <lineage>
        <taxon>Eukaryota</taxon>
        <taxon>Metazoa</taxon>
        <taxon>Chordata</taxon>
        <taxon>Craniata</taxon>
        <taxon>Vertebrata</taxon>
        <taxon>Euteleostomi</taxon>
        <taxon>Archelosauria</taxon>
        <taxon>Testudinata</taxon>
        <taxon>Testudines</taxon>
        <taxon>Pleurodira</taxon>
        <taxon>Pelomedusidae</taxon>
        <taxon>Pelusios</taxon>
    </lineage>
</organism>
<dbReference type="CDD" id="cd15975">
    <property type="entry name" value="7tmA_ET-AR"/>
    <property type="match status" value="1"/>
</dbReference>
<keyword evidence="5" id="KW-0597">Phosphoprotein</keyword>
<dbReference type="Gene3D" id="1.20.1070.10">
    <property type="entry name" value="Rhodopsin 7-helix transmembrane proteins"/>
    <property type="match status" value="1"/>
</dbReference>
<keyword evidence="11" id="KW-1015">Disulfide bond</keyword>
<evidence type="ECO:0000256" key="7">
    <source>
        <dbReference type="ARBA" id="ARBA00022729"/>
    </source>
</evidence>
<keyword evidence="6 17" id="KW-0812">Transmembrane</keyword>
<comment type="similarity">
    <text evidence="17">Belongs to the G-protein coupled receptor 1 family.</text>
</comment>
<dbReference type="Ensembl" id="ENSPCET00000001955.1">
    <property type="protein sequence ID" value="ENSPCEP00000001893.1"/>
    <property type="gene ID" value="ENSPCEG00000001573.1"/>
</dbReference>
<dbReference type="PANTHER" id="PTHR46099:SF2">
    <property type="entry name" value="ENDOTHELIN-1 RECEPTOR"/>
    <property type="match status" value="1"/>
</dbReference>
<evidence type="ECO:0000256" key="19">
    <source>
        <dbReference type="SAM" id="SignalP"/>
    </source>
</evidence>
<feature type="transmembrane region" description="Helical" evidence="18">
    <location>
        <begin position="346"/>
        <end position="366"/>
    </location>
</feature>
<evidence type="ECO:0000256" key="8">
    <source>
        <dbReference type="ARBA" id="ARBA00022989"/>
    </source>
</evidence>
<protein>
    <recommendedName>
        <fullName evidence="3">Endothelin-1 receptor</fullName>
    </recommendedName>
    <alternativeName>
        <fullName evidence="16">Endothelin receptor type A</fullName>
    </alternativeName>
</protein>
<keyword evidence="7 19" id="KW-0732">Signal</keyword>
<feature type="transmembrane region" description="Helical" evidence="18">
    <location>
        <begin position="154"/>
        <end position="175"/>
    </location>
</feature>
<evidence type="ECO:0000313" key="21">
    <source>
        <dbReference type="Ensembl" id="ENSPCEP00000001893.1"/>
    </source>
</evidence>
<dbReference type="PRINTS" id="PR00237">
    <property type="entry name" value="GPCRRHODOPSN"/>
</dbReference>
<dbReference type="PANTHER" id="PTHR46099">
    <property type="entry name" value="G_PROTEIN_RECEP_F1_2 DOMAIN-CONTAINING PROTEIN"/>
    <property type="match status" value="1"/>
</dbReference>
<evidence type="ECO:0000313" key="22">
    <source>
        <dbReference type="Proteomes" id="UP000694393"/>
    </source>
</evidence>
<evidence type="ECO:0000256" key="3">
    <source>
        <dbReference type="ARBA" id="ARBA00013809"/>
    </source>
</evidence>
<dbReference type="GO" id="GO:0004962">
    <property type="term" value="F:endothelin receptor activity"/>
    <property type="evidence" value="ECO:0007669"/>
    <property type="project" value="InterPro"/>
</dbReference>
<feature type="transmembrane region" description="Helical" evidence="18">
    <location>
        <begin position="187"/>
        <end position="212"/>
    </location>
</feature>
<feature type="domain" description="G-protein coupled receptors family 1 profile" evidence="20">
    <location>
        <begin position="91"/>
        <end position="363"/>
    </location>
</feature>
<reference evidence="21" key="2">
    <citation type="submission" date="2025-09" db="UniProtKB">
        <authorList>
            <consortium name="Ensembl"/>
        </authorList>
    </citation>
    <scope>IDENTIFICATION</scope>
</reference>
<evidence type="ECO:0000256" key="1">
    <source>
        <dbReference type="ARBA" id="ARBA00004651"/>
    </source>
</evidence>
<keyword evidence="9 17" id="KW-0297">G-protein coupled receptor</keyword>
<evidence type="ECO:0000256" key="14">
    <source>
        <dbReference type="ARBA" id="ARBA00023224"/>
    </source>
</evidence>
<comment type="subunit">
    <text evidence="2">Interacts with HDAC7 and KAT5.</text>
</comment>
<keyword evidence="4" id="KW-1003">Cell membrane</keyword>
<comment type="function">
    <text evidence="15">Receptor for endothelin-1. Mediates its action by association with G proteins that activate a phosphatidylinositol-calcium second messenger system. The rank order of binding affinities for ET-A is: ET1 &gt; ET2 &gt;&gt; ET3.</text>
</comment>
<evidence type="ECO:0000256" key="6">
    <source>
        <dbReference type="ARBA" id="ARBA00022692"/>
    </source>
</evidence>
<accession>A0A8C8R8R4</accession>
<dbReference type="PRINTS" id="PR00366">
    <property type="entry name" value="ENDOTHELINR"/>
</dbReference>
<evidence type="ECO:0000256" key="18">
    <source>
        <dbReference type="SAM" id="Phobius"/>
    </source>
</evidence>
<dbReference type="GO" id="GO:0048066">
    <property type="term" value="P:developmental pigmentation"/>
    <property type="evidence" value="ECO:0007669"/>
    <property type="project" value="TreeGrafter"/>
</dbReference>
<evidence type="ECO:0000256" key="17">
    <source>
        <dbReference type="RuleBase" id="RU000688"/>
    </source>
</evidence>
<keyword evidence="8 18" id="KW-1133">Transmembrane helix</keyword>
<comment type="subcellular location">
    <subcellularLocation>
        <location evidence="1">Cell membrane</location>
        <topology evidence="1">Multi-pass membrane protein</topology>
    </subcellularLocation>
</comment>
<keyword evidence="12 17" id="KW-0675">Receptor</keyword>
<feature type="transmembrane region" description="Helical" evidence="18">
    <location>
        <begin position="112"/>
        <end position="134"/>
    </location>
</feature>
<dbReference type="Pfam" id="PF00001">
    <property type="entry name" value="7tm_1"/>
    <property type="match status" value="1"/>
</dbReference>
<keyword evidence="14 17" id="KW-0807">Transducer</keyword>
<feature type="transmembrane region" description="Helical" evidence="18">
    <location>
        <begin position="75"/>
        <end position="100"/>
    </location>
</feature>
<dbReference type="GO" id="GO:0008217">
    <property type="term" value="P:regulation of blood pressure"/>
    <property type="evidence" value="ECO:0007669"/>
    <property type="project" value="InterPro"/>
</dbReference>
<evidence type="ECO:0000256" key="16">
    <source>
        <dbReference type="ARBA" id="ARBA00030983"/>
    </source>
</evidence>
<evidence type="ECO:0000256" key="10">
    <source>
        <dbReference type="ARBA" id="ARBA00023136"/>
    </source>
</evidence>
<dbReference type="InterPro" id="IPR000499">
    <property type="entry name" value="Endthln_rcpt"/>
</dbReference>
<dbReference type="InterPro" id="IPR017452">
    <property type="entry name" value="GPCR_Rhodpsn_7TM"/>
</dbReference>
<dbReference type="InterPro" id="IPR002175">
    <property type="entry name" value="ETA_rcpt"/>
</dbReference>
<feature type="signal peptide" evidence="19">
    <location>
        <begin position="1"/>
        <end position="20"/>
    </location>
</feature>
<proteinExistence type="inferred from homology"/>
<evidence type="ECO:0000256" key="12">
    <source>
        <dbReference type="ARBA" id="ARBA00023170"/>
    </source>
</evidence>
<name>A0A8C8R8R4_9SAUR</name>
<evidence type="ECO:0000259" key="20">
    <source>
        <dbReference type="PROSITE" id="PS50262"/>
    </source>
</evidence>